<dbReference type="SUPFAM" id="SSF143422">
    <property type="entry name" value="Transposase IS200-like"/>
    <property type="match status" value="1"/>
</dbReference>
<keyword evidence="3" id="KW-1185">Reference proteome</keyword>
<gene>
    <name evidence="2" type="primary">tnpA</name>
    <name evidence="2" type="ORF">E1163_29095</name>
</gene>
<dbReference type="PANTHER" id="PTHR33360">
    <property type="entry name" value="TRANSPOSASE FOR INSERTION SEQUENCE ELEMENT IS200"/>
    <property type="match status" value="1"/>
</dbReference>
<dbReference type="RefSeq" id="WP_155177173.1">
    <property type="nucleotide sequence ID" value="NZ_BAAAFL010000012.1"/>
</dbReference>
<dbReference type="InterPro" id="IPR036515">
    <property type="entry name" value="Transposase_17_sf"/>
</dbReference>
<dbReference type="Pfam" id="PF01797">
    <property type="entry name" value="Y1_Tnp"/>
    <property type="match status" value="1"/>
</dbReference>
<evidence type="ECO:0000313" key="2">
    <source>
        <dbReference type="EMBL" id="MTI29054.1"/>
    </source>
</evidence>
<dbReference type="InterPro" id="IPR002686">
    <property type="entry name" value="Transposase_17"/>
</dbReference>
<dbReference type="NCBIfam" id="NF033573">
    <property type="entry name" value="transpos_IS200"/>
    <property type="match status" value="1"/>
</dbReference>
<accession>A0ABW9RXS1</accession>
<evidence type="ECO:0000313" key="3">
    <source>
        <dbReference type="Proteomes" id="UP000798808"/>
    </source>
</evidence>
<dbReference type="SMART" id="SM01321">
    <property type="entry name" value="Y1_Tnp"/>
    <property type="match status" value="1"/>
</dbReference>
<dbReference type="Gene3D" id="3.30.70.1290">
    <property type="entry name" value="Transposase IS200-like"/>
    <property type="match status" value="1"/>
</dbReference>
<comment type="caution">
    <text evidence="2">The sequence shown here is derived from an EMBL/GenBank/DDBJ whole genome shotgun (WGS) entry which is preliminary data.</text>
</comment>
<dbReference type="EMBL" id="SMLW01000677">
    <property type="protein sequence ID" value="MTI29054.1"/>
    <property type="molecule type" value="Genomic_DNA"/>
</dbReference>
<organism evidence="2 3">
    <name type="scientific">Fulvivirga kasyanovii</name>
    <dbReference type="NCBI Taxonomy" id="396812"/>
    <lineage>
        <taxon>Bacteria</taxon>
        <taxon>Pseudomonadati</taxon>
        <taxon>Bacteroidota</taxon>
        <taxon>Cytophagia</taxon>
        <taxon>Cytophagales</taxon>
        <taxon>Fulvivirgaceae</taxon>
        <taxon>Fulvivirga</taxon>
    </lineage>
</organism>
<proteinExistence type="predicted"/>
<sequence length="153" mass="17758">MPNTYTQIYIHIVFAVEGRARLIPKAHKEELHKFISGIISKRGQKLLAIHCMPDHTHILVGLKPTIALSDLVRDIKAGSSSFISAKNWVKGKFQWQTGFGAFSYAHSQLGVVINYINNQEERHKRTSFKEEYVSFLNKFNVDYNEKYLFEWIE</sequence>
<feature type="domain" description="Transposase IS200-like" evidence="1">
    <location>
        <begin position="5"/>
        <end position="119"/>
    </location>
</feature>
<dbReference type="Proteomes" id="UP000798808">
    <property type="component" value="Unassembled WGS sequence"/>
</dbReference>
<dbReference type="PANTHER" id="PTHR33360:SF2">
    <property type="entry name" value="TRANSPOSASE FOR INSERTION SEQUENCE ELEMENT IS200"/>
    <property type="match status" value="1"/>
</dbReference>
<protein>
    <submittedName>
        <fullName evidence="2">IS200/IS605 family transposase</fullName>
    </submittedName>
</protein>
<name>A0ABW9RXS1_9BACT</name>
<evidence type="ECO:0000259" key="1">
    <source>
        <dbReference type="SMART" id="SM01321"/>
    </source>
</evidence>
<reference evidence="2 3" key="1">
    <citation type="submission" date="2019-02" db="EMBL/GenBank/DDBJ databases">
        <authorList>
            <person name="Goldberg S.R."/>
            <person name="Haltli B.A."/>
            <person name="Correa H."/>
            <person name="Russell K.G."/>
        </authorList>
    </citation>
    <scope>NUCLEOTIDE SEQUENCE [LARGE SCALE GENOMIC DNA]</scope>
    <source>
        <strain evidence="2 3">JCM 16186</strain>
    </source>
</reference>